<evidence type="ECO:0000256" key="3">
    <source>
        <dbReference type="ARBA" id="ARBA00012834"/>
    </source>
</evidence>
<evidence type="ECO:0000256" key="9">
    <source>
        <dbReference type="PIRSR" id="PIRSR016305-1"/>
    </source>
</evidence>
<keyword evidence="6 8" id="KW-0808">Transferase</keyword>
<comment type="similarity">
    <text evidence="2 8">Belongs to the methyltransferase superfamily. LCMT family.</text>
</comment>
<dbReference type="InterPro" id="IPR029063">
    <property type="entry name" value="SAM-dependent_MTases_sf"/>
</dbReference>
<protein>
    <recommendedName>
        <fullName evidence="4 8">Leucine carboxyl methyltransferase 1</fullName>
        <ecNumber evidence="3 8">2.1.1.233</ecNumber>
    </recommendedName>
</protein>
<comment type="function">
    <text evidence="8">Methylates the carboxyl group of the C-terminal leucine residue of protein phosphatase 2A catalytic subunits to form alpha-leucine ester residues.</text>
</comment>
<dbReference type="AlphaFoldDB" id="A0A4S4N4Q8"/>
<keyword evidence="7 8" id="KW-0949">S-adenosyl-L-methionine</keyword>
<dbReference type="OrthoDB" id="203237at2759"/>
<comment type="catalytic activity">
    <reaction evidence="1 8">
        <text>[phosphatase 2A protein]-C-terminal L-leucine + S-adenosyl-L-methionine = [phosphatase 2A protein]-C-terminal L-leucine methyl ester + S-adenosyl-L-homocysteine</text>
        <dbReference type="Rhea" id="RHEA:48544"/>
        <dbReference type="Rhea" id="RHEA-COMP:12134"/>
        <dbReference type="Rhea" id="RHEA-COMP:12135"/>
        <dbReference type="ChEBI" id="CHEBI:57856"/>
        <dbReference type="ChEBI" id="CHEBI:59789"/>
        <dbReference type="ChEBI" id="CHEBI:90516"/>
        <dbReference type="ChEBI" id="CHEBI:90517"/>
        <dbReference type="EC" id="2.1.1.233"/>
    </reaction>
</comment>
<dbReference type="InterPro" id="IPR007213">
    <property type="entry name" value="Ppm1/Ppm2/Tcmp"/>
</dbReference>
<name>A0A4S4N4Q8_9APHY</name>
<evidence type="ECO:0000256" key="5">
    <source>
        <dbReference type="ARBA" id="ARBA00022603"/>
    </source>
</evidence>
<dbReference type="SUPFAM" id="SSF53335">
    <property type="entry name" value="S-adenosyl-L-methionine-dependent methyltransferases"/>
    <property type="match status" value="1"/>
</dbReference>
<comment type="caution">
    <text evidence="10">The sequence shown here is derived from an EMBL/GenBank/DDBJ whole genome shotgun (WGS) entry which is preliminary data.</text>
</comment>
<dbReference type="EMBL" id="SGPM01000011">
    <property type="protein sequence ID" value="THH33087.1"/>
    <property type="molecule type" value="Genomic_DNA"/>
</dbReference>
<dbReference type="GO" id="GO:0018423">
    <property type="term" value="F:protein C-terminal leucine carboxyl O-methyltransferase activity"/>
    <property type="evidence" value="ECO:0007669"/>
    <property type="project" value="UniProtKB-EC"/>
</dbReference>
<dbReference type="InterPro" id="IPR016651">
    <property type="entry name" value="LCMT1"/>
</dbReference>
<dbReference type="Gene3D" id="3.40.50.150">
    <property type="entry name" value="Vaccinia Virus protein VP39"/>
    <property type="match status" value="1"/>
</dbReference>
<organism evidence="10 11">
    <name type="scientific">Antrodiella citrinella</name>
    <dbReference type="NCBI Taxonomy" id="2447956"/>
    <lineage>
        <taxon>Eukaryota</taxon>
        <taxon>Fungi</taxon>
        <taxon>Dikarya</taxon>
        <taxon>Basidiomycota</taxon>
        <taxon>Agaricomycotina</taxon>
        <taxon>Agaricomycetes</taxon>
        <taxon>Polyporales</taxon>
        <taxon>Steccherinaceae</taxon>
        <taxon>Antrodiella</taxon>
    </lineage>
</organism>
<keyword evidence="11" id="KW-1185">Reference proteome</keyword>
<feature type="binding site" evidence="9">
    <location>
        <begin position="174"/>
        <end position="175"/>
    </location>
    <ligand>
        <name>S-adenosyl-L-methionine</name>
        <dbReference type="ChEBI" id="CHEBI:59789"/>
    </ligand>
</feature>
<accession>A0A4S4N4Q8</accession>
<evidence type="ECO:0000256" key="8">
    <source>
        <dbReference type="PIRNR" id="PIRNR016305"/>
    </source>
</evidence>
<feature type="binding site" evidence="9">
    <location>
        <position position="100"/>
    </location>
    <ligand>
        <name>S-adenosyl-L-methionine</name>
        <dbReference type="ChEBI" id="CHEBI:59789"/>
    </ligand>
</feature>
<dbReference type="Proteomes" id="UP000308730">
    <property type="component" value="Unassembled WGS sequence"/>
</dbReference>
<gene>
    <name evidence="10" type="ORF">EUX98_g1131</name>
</gene>
<dbReference type="Pfam" id="PF04072">
    <property type="entry name" value="LCM"/>
    <property type="match status" value="1"/>
</dbReference>
<reference evidence="10 11" key="1">
    <citation type="submission" date="2019-02" db="EMBL/GenBank/DDBJ databases">
        <title>Genome sequencing of the rare red list fungi Antrodiella citrinella (Flaviporus citrinellus).</title>
        <authorList>
            <person name="Buettner E."/>
            <person name="Kellner H."/>
        </authorList>
    </citation>
    <scope>NUCLEOTIDE SEQUENCE [LARGE SCALE GENOMIC DNA]</scope>
    <source>
        <strain evidence="10 11">DSM 108506</strain>
    </source>
</reference>
<feature type="binding site" evidence="9">
    <location>
        <position position="72"/>
    </location>
    <ligand>
        <name>S-adenosyl-L-methionine</name>
        <dbReference type="ChEBI" id="CHEBI:59789"/>
    </ligand>
</feature>
<dbReference type="PANTHER" id="PTHR13600:SF21">
    <property type="entry name" value="LEUCINE CARBOXYL METHYLTRANSFERASE 1"/>
    <property type="match status" value="1"/>
</dbReference>
<keyword evidence="5 8" id="KW-0489">Methyltransferase</keyword>
<evidence type="ECO:0000313" key="10">
    <source>
        <dbReference type="EMBL" id="THH33087.1"/>
    </source>
</evidence>
<dbReference type="PIRSF" id="PIRSF016305">
    <property type="entry name" value="LCM_mtfrase"/>
    <property type="match status" value="1"/>
</dbReference>
<proteinExistence type="inferred from homology"/>
<dbReference type="PANTHER" id="PTHR13600">
    <property type="entry name" value="LEUCINE CARBOXYL METHYLTRANSFERASE"/>
    <property type="match status" value="1"/>
</dbReference>
<evidence type="ECO:0000256" key="1">
    <source>
        <dbReference type="ARBA" id="ARBA00000724"/>
    </source>
</evidence>
<evidence type="ECO:0000256" key="6">
    <source>
        <dbReference type="ARBA" id="ARBA00022679"/>
    </source>
</evidence>
<evidence type="ECO:0000256" key="7">
    <source>
        <dbReference type="ARBA" id="ARBA00022691"/>
    </source>
</evidence>
<evidence type="ECO:0000256" key="4">
    <source>
        <dbReference type="ARBA" id="ARBA00017497"/>
    </source>
</evidence>
<dbReference type="EC" id="2.1.1.233" evidence="3 8"/>
<evidence type="ECO:0000313" key="11">
    <source>
        <dbReference type="Proteomes" id="UP000308730"/>
    </source>
</evidence>
<evidence type="ECO:0000256" key="2">
    <source>
        <dbReference type="ARBA" id="ARBA00010703"/>
    </source>
</evidence>
<feature type="binding site" evidence="9">
    <location>
        <position position="209"/>
    </location>
    <ligand>
        <name>S-adenosyl-L-methionine</name>
        <dbReference type="ChEBI" id="CHEBI:59789"/>
    </ligand>
</feature>
<dbReference type="GO" id="GO:0032259">
    <property type="term" value="P:methylation"/>
    <property type="evidence" value="ECO:0007669"/>
    <property type="project" value="UniProtKB-KW"/>
</dbReference>
<sequence length="356" mass="39982">MSSFPPRFMDGHDERIDTDAAVRQTDSDAAIARFSAVQKQYLYDPFIKHFLPRGAQHQSARPPLINIGTYVRSQAIDYLVNQWITFSAQEGKKCQIVSLGAGSDTRFWRLATGPRKETLAKYIEIDFAENTTKKAMAIRKSRDLSAALGKPEDVTLVSGGTGLSSPVYHLLAADLRSSPTSSLAPLLQAKDAISLPLLDPSLPTLLLFECVLVYMTPAQSSGLIQWFVDYFSQSGSHTTLGGIVYEMFGLSDPFGKVMLANLKTRHVELPGAEPYPTFESLRNRFLQHGFEESNATTLRDYRRSGIESSERQRISQLELLDEMEELELVLAHYAITWGWKSFGDGEQKSRWSNWRF</sequence>